<name>A0A7S9NDG8_9BACT</name>
<dbReference type="GO" id="GO:0071281">
    <property type="term" value="P:cellular response to iron ion"/>
    <property type="evidence" value="ECO:0007669"/>
    <property type="project" value="TreeGrafter"/>
</dbReference>
<dbReference type="PANTHER" id="PTHR30535:SF34">
    <property type="entry name" value="MOLYBDATE-BINDING PROTEIN MOLA"/>
    <property type="match status" value="1"/>
</dbReference>
<organism evidence="3 4">
    <name type="scientific">Campylobacter concisus</name>
    <dbReference type="NCBI Taxonomy" id="199"/>
    <lineage>
        <taxon>Bacteria</taxon>
        <taxon>Pseudomonadati</taxon>
        <taxon>Campylobacterota</taxon>
        <taxon>Epsilonproteobacteria</taxon>
        <taxon>Campylobacterales</taxon>
        <taxon>Campylobacteraceae</taxon>
        <taxon>Campylobacter</taxon>
    </lineage>
</organism>
<dbReference type="Gene3D" id="3.40.50.1980">
    <property type="entry name" value="Nitrogenase molybdenum iron protein domain"/>
    <property type="match status" value="2"/>
</dbReference>
<evidence type="ECO:0000313" key="3">
    <source>
        <dbReference type="EMBL" id="QPH83753.1"/>
    </source>
</evidence>
<dbReference type="PANTHER" id="PTHR30535">
    <property type="entry name" value="VITAMIN B12-BINDING PROTEIN"/>
    <property type="match status" value="1"/>
</dbReference>
<feature type="chain" id="PRO_5032580384" evidence="1">
    <location>
        <begin position="21"/>
        <end position="349"/>
    </location>
</feature>
<evidence type="ECO:0000313" key="4">
    <source>
        <dbReference type="Proteomes" id="UP000594630"/>
    </source>
</evidence>
<dbReference type="PROSITE" id="PS50983">
    <property type="entry name" value="FE_B12_PBP"/>
    <property type="match status" value="1"/>
</dbReference>
<dbReference type="SUPFAM" id="SSF53807">
    <property type="entry name" value="Helical backbone' metal receptor"/>
    <property type="match status" value="1"/>
</dbReference>
<accession>A0A7S9NDG8</accession>
<dbReference type="RefSeq" id="WP_107793832.1">
    <property type="nucleotide sequence ID" value="NZ_CP049274.1"/>
</dbReference>
<dbReference type="Pfam" id="PF01497">
    <property type="entry name" value="Peripla_BP_2"/>
    <property type="match status" value="1"/>
</dbReference>
<dbReference type="AlphaFoldDB" id="A0A7S9NDG8"/>
<keyword evidence="1" id="KW-0732">Signal</keyword>
<dbReference type="InterPro" id="IPR002491">
    <property type="entry name" value="ABC_transptr_periplasmic_BD"/>
</dbReference>
<sequence length="349" mass="40273">MLKHILCLLFVSLNISFAMTNEQIDEFISKNSVDIQTLNGVPNKVYASNPPLLFLLYTVAPEKVSGINSSFGKREKPYLKESMINQPVVGGFFGQGKIPNMEMLLKLDPDLILVNSDSKNTQKKFKETLGGINKPMLYLKGYELEDYIDSLEVLGKILDKQDRVKKLIEYSKKTMDISKELNEYIVKNSVVKPKIYYAEDPDGLATECEGSWHTRLIELSGAENVHKCSGNPDATAYGHIKISFEQIAEYDPDIILIFEKSFYNKIYDDPKWQILKAVKNKRAYYLPREPFSWFDRPPSFMRFIGLKWLINLTHPDVFKFNMNKEVKDFYKLFLEVDISDNQVKELIGE</sequence>
<feature type="signal peptide" evidence="1">
    <location>
        <begin position="1"/>
        <end position="20"/>
    </location>
</feature>
<reference evidence="3 4" key="1">
    <citation type="journal article" date="2018" name="Emerg. Microbes Infect.">
        <title>Genomic analysis of oral Campylobacter concisus strains identified a potential bacterial molecular marker associated with active Crohn's disease.</title>
        <authorList>
            <person name="Liu F."/>
            <person name="Ma R."/>
            <person name="Tay C.Y.A."/>
            <person name="Octavia S."/>
            <person name="Lan R."/>
            <person name="Chung H.K.L."/>
            <person name="Riordan S.M."/>
            <person name="Grimm M.C."/>
            <person name="Leong R.W."/>
            <person name="Tanaka M.M."/>
            <person name="Connor S."/>
            <person name="Zhang L."/>
        </authorList>
    </citation>
    <scope>NUCLEOTIDE SEQUENCE [LARGE SCALE GENOMIC DNA]</scope>
    <source>
        <strain evidence="3 4">P10CDO-S2</strain>
    </source>
</reference>
<dbReference type="Proteomes" id="UP000594630">
    <property type="component" value="Chromosome"/>
</dbReference>
<dbReference type="EMBL" id="CP049274">
    <property type="protein sequence ID" value="QPH83753.1"/>
    <property type="molecule type" value="Genomic_DNA"/>
</dbReference>
<evidence type="ECO:0000256" key="1">
    <source>
        <dbReference type="SAM" id="SignalP"/>
    </source>
</evidence>
<proteinExistence type="predicted"/>
<protein>
    <submittedName>
        <fullName evidence="3">ABC transporter substrate-binding protein</fullName>
    </submittedName>
</protein>
<gene>
    <name evidence="3" type="ORF">CVT06_01005</name>
</gene>
<dbReference type="Gene3D" id="1.20.58.2180">
    <property type="match status" value="1"/>
</dbReference>
<evidence type="ECO:0000259" key="2">
    <source>
        <dbReference type="PROSITE" id="PS50983"/>
    </source>
</evidence>
<dbReference type="InterPro" id="IPR050902">
    <property type="entry name" value="ABC_Transporter_SBP"/>
</dbReference>
<feature type="domain" description="Fe/B12 periplasmic-binding" evidence="2">
    <location>
        <begin position="44"/>
        <end position="317"/>
    </location>
</feature>